<feature type="chain" id="PRO_5011449503" evidence="5">
    <location>
        <begin position="21"/>
        <end position="185"/>
    </location>
</feature>
<dbReference type="InterPro" id="IPR013766">
    <property type="entry name" value="Thioredoxin_domain"/>
</dbReference>
<gene>
    <name evidence="7" type="ORF">SAMN04487901_10259</name>
</gene>
<keyword evidence="3" id="KW-1015">Disulfide bond</keyword>
<dbReference type="InterPro" id="IPR050553">
    <property type="entry name" value="Thioredoxin_ResA/DsbE_sf"/>
</dbReference>
<dbReference type="EMBL" id="FNCQ01000002">
    <property type="protein sequence ID" value="SDG28234.1"/>
    <property type="molecule type" value="Genomic_DNA"/>
</dbReference>
<feature type="signal peptide" evidence="5">
    <location>
        <begin position="1"/>
        <end position="20"/>
    </location>
</feature>
<dbReference type="InterPro" id="IPR036249">
    <property type="entry name" value="Thioredoxin-like_sf"/>
</dbReference>
<dbReference type="GO" id="GO:0016491">
    <property type="term" value="F:oxidoreductase activity"/>
    <property type="evidence" value="ECO:0007669"/>
    <property type="project" value="InterPro"/>
</dbReference>
<evidence type="ECO:0000256" key="4">
    <source>
        <dbReference type="ARBA" id="ARBA00023284"/>
    </source>
</evidence>
<accession>A0A1G7SZM8</accession>
<dbReference type="Gene3D" id="3.40.30.10">
    <property type="entry name" value="Glutaredoxin"/>
    <property type="match status" value="1"/>
</dbReference>
<dbReference type="CDD" id="cd02966">
    <property type="entry name" value="TlpA_like_family"/>
    <property type="match status" value="1"/>
</dbReference>
<proteinExistence type="predicted"/>
<dbReference type="Proteomes" id="UP000198779">
    <property type="component" value="Unassembled WGS sequence"/>
</dbReference>
<sequence length="185" mass="20863">MKKVLAIVLFVSCLATSMVAQDLDSLYARDLLTVGTIAPDLTDVEGQTIALEKYRGQYVVLDFWASWCPDCRKDMPQMKELYAQYSGKGVQFLGVSFDTTREALDNYLQKEAIAWPQVTELKKMKESKMAQAYHIKWIPSIYVIDPNGKVLLATVEIEKLKTLLGDLAAVHVHKACPCFDDRDPL</sequence>
<keyword evidence="5" id="KW-0732">Signal</keyword>
<reference evidence="8" key="1">
    <citation type="submission" date="2016-10" db="EMBL/GenBank/DDBJ databases">
        <authorList>
            <person name="Varghese N."/>
            <person name="Submissions S."/>
        </authorList>
    </citation>
    <scope>NUCLEOTIDE SEQUENCE [LARGE SCALE GENOMIC DNA]</scope>
    <source>
        <strain evidence="8">BP1-148</strain>
    </source>
</reference>
<evidence type="ECO:0000313" key="7">
    <source>
        <dbReference type="EMBL" id="SDG28234.1"/>
    </source>
</evidence>
<dbReference type="Pfam" id="PF00578">
    <property type="entry name" value="AhpC-TSA"/>
    <property type="match status" value="1"/>
</dbReference>
<dbReference type="SUPFAM" id="SSF52833">
    <property type="entry name" value="Thioredoxin-like"/>
    <property type="match status" value="1"/>
</dbReference>
<protein>
    <submittedName>
        <fullName evidence="7">Peroxiredoxin</fullName>
    </submittedName>
</protein>
<dbReference type="PANTHER" id="PTHR42852:SF6">
    <property type="entry name" value="THIOL:DISULFIDE INTERCHANGE PROTEIN DSBE"/>
    <property type="match status" value="1"/>
</dbReference>
<dbReference type="GO" id="GO:0017004">
    <property type="term" value="P:cytochrome complex assembly"/>
    <property type="evidence" value="ECO:0007669"/>
    <property type="project" value="UniProtKB-KW"/>
</dbReference>
<evidence type="ECO:0000256" key="5">
    <source>
        <dbReference type="SAM" id="SignalP"/>
    </source>
</evidence>
<dbReference type="PANTHER" id="PTHR42852">
    <property type="entry name" value="THIOL:DISULFIDE INTERCHANGE PROTEIN DSBE"/>
    <property type="match status" value="1"/>
</dbReference>
<comment type="subcellular location">
    <subcellularLocation>
        <location evidence="1">Cell envelope</location>
    </subcellularLocation>
</comment>
<evidence type="ECO:0000256" key="3">
    <source>
        <dbReference type="ARBA" id="ARBA00023157"/>
    </source>
</evidence>
<dbReference type="STRING" id="645274.SAMN04487901_10259"/>
<dbReference type="PROSITE" id="PS51352">
    <property type="entry name" value="THIOREDOXIN_2"/>
    <property type="match status" value="1"/>
</dbReference>
<dbReference type="RefSeq" id="WP_091814400.1">
    <property type="nucleotide sequence ID" value="NZ_FNCQ01000002.1"/>
</dbReference>
<keyword evidence="8" id="KW-1185">Reference proteome</keyword>
<dbReference type="InterPro" id="IPR000866">
    <property type="entry name" value="AhpC/TSA"/>
</dbReference>
<evidence type="ECO:0000256" key="1">
    <source>
        <dbReference type="ARBA" id="ARBA00004196"/>
    </source>
</evidence>
<dbReference type="GO" id="GO:0030313">
    <property type="term" value="C:cell envelope"/>
    <property type="evidence" value="ECO:0007669"/>
    <property type="project" value="UniProtKB-SubCell"/>
</dbReference>
<dbReference type="GO" id="GO:0016209">
    <property type="term" value="F:antioxidant activity"/>
    <property type="evidence" value="ECO:0007669"/>
    <property type="project" value="InterPro"/>
</dbReference>
<evidence type="ECO:0000259" key="6">
    <source>
        <dbReference type="PROSITE" id="PS51352"/>
    </source>
</evidence>
<organism evidence="7 8">
    <name type="scientific">Prevotella communis</name>
    <dbReference type="NCBI Taxonomy" id="2913614"/>
    <lineage>
        <taxon>Bacteria</taxon>
        <taxon>Pseudomonadati</taxon>
        <taxon>Bacteroidota</taxon>
        <taxon>Bacteroidia</taxon>
        <taxon>Bacteroidales</taxon>
        <taxon>Prevotellaceae</taxon>
        <taxon>Prevotella</taxon>
    </lineage>
</organism>
<keyword evidence="4" id="KW-0676">Redox-active center</keyword>
<feature type="domain" description="Thioredoxin" evidence="6">
    <location>
        <begin position="32"/>
        <end position="172"/>
    </location>
</feature>
<name>A0A1G7SZM8_9BACT</name>
<dbReference type="AlphaFoldDB" id="A0A1G7SZM8"/>
<keyword evidence="2" id="KW-0201">Cytochrome c-type biogenesis</keyword>
<evidence type="ECO:0000256" key="2">
    <source>
        <dbReference type="ARBA" id="ARBA00022748"/>
    </source>
</evidence>
<evidence type="ECO:0000313" key="8">
    <source>
        <dbReference type="Proteomes" id="UP000198779"/>
    </source>
</evidence>